<gene>
    <name evidence="11" type="primary">LOC107413104</name>
    <name evidence="12" type="synonym">LOC132803161</name>
</gene>
<dbReference type="PANTHER" id="PTHR24093:SF434">
    <property type="entry name" value="CALCIUM-TRANSPORTING ATPASE 13, PLASMA MEMBRANE-TYPE-RELATED"/>
    <property type="match status" value="1"/>
</dbReference>
<dbReference type="Pfam" id="PF00689">
    <property type="entry name" value="Cation_ATPase_C"/>
    <property type="match status" value="1"/>
</dbReference>
<feature type="transmembrane region" description="Helical" evidence="6">
    <location>
        <begin position="747"/>
        <end position="767"/>
    </location>
</feature>
<dbReference type="Pfam" id="PF00122">
    <property type="entry name" value="E1-E2_ATPase"/>
    <property type="match status" value="1"/>
</dbReference>
<keyword evidence="1 6" id="KW-0813">Transport</keyword>
<evidence type="ECO:0000259" key="8">
    <source>
        <dbReference type="Pfam" id="PF00689"/>
    </source>
</evidence>
<dbReference type="InterPro" id="IPR023299">
    <property type="entry name" value="ATPase_P-typ_cyto_dom_N"/>
</dbReference>
<dbReference type="SUPFAM" id="SSF81660">
    <property type="entry name" value="Metal cation-transporting ATPase, ATP-binding domain N"/>
    <property type="match status" value="1"/>
</dbReference>
<keyword evidence="4" id="KW-0460">Magnesium</keyword>
<dbReference type="InterPro" id="IPR036412">
    <property type="entry name" value="HAD-like_sf"/>
</dbReference>
<dbReference type="SUPFAM" id="SSF81665">
    <property type="entry name" value="Calcium ATPase, transmembrane domain M"/>
    <property type="match status" value="1"/>
</dbReference>
<dbReference type="GO" id="GO:0046872">
    <property type="term" value="F:metal ion binding"/>
    <property type="evidence" value="ECO:0007669"/>
    <property type="project" value="UniProtKB-KW"/>
</dbReference>
<dbReference type="InterPro" id="IPR023298">
    <property type="entry name" value="ATPase_P-typ_TM_dom_sf"/>
</dbReference>
<feature type="domain" description="Cation-transporting P-type ATPase N-terminal" evidence="9">
    <location>
        <begin position="32"/>
        <end position="90"/>
    </location>
</feature>
<dbReference type="AlphaFoldDB" id="A0A6P3ZMD9"/>
<dbReference type="Gene3D" id="3.40.1110.10">
    <property type="entry name" value="Calcium-transporting ATPase, cytoplasmic domain N"/>
    <property type="match status" value="1"/>
</dbReference>
<dbReference type="RefSeq" id="XP_015876460.3">
    <property type="nucleotide sequence ID" value="XM_016020974.4"/>
</dbReference>
<keyword evidence="6" id="KW-0547">Nucleotide-binding</keyword>
<dbReference type="Gene3D" id="2.70.150.10">
    <property type="entry name" value="Calcium-transporting ATPase, cytoplasmic transduction domain A"/>
    <property type="match status" value="1"/>
</dbReference>
<dbReference type="InterPro" id="IPR059000">
    <property type="entry name" value="ATPase_P-type_domA"/>
</dbReference>
<comment type="catalytic activity">
    <reaction evidence="6">
        <text>Ca(2+)(in) + ATP + H2O = Ca(2+)(out) + ADP + phosphate + H(+)</text>
        <dbReference type="Rhea" id="RHEA:18105"/>
        <dbReference type="ChEBI" id="CHEBI:15377"/>
        <dbReference type="ChEBI" id="CHEBI:15378"/>
        <dbReference type="ChEBI" id="CHEBI:29108"/>
        <dbReference type="ChEBI" id="CHEBI:30616"/>
        <dbReference type="ChEBI" id="CHEBI:43474"/>
        <dbReference type="ChEBI" id="CHEBI:456216"/>
        <dbReference type="EC" id="7.2.2.10"/>
    </reaction>
</comment>
<dbReference type="InterPro" id="IPR004014">
    <property type="entry name" value="ATPase_P-typ_cation-transptr_N"/>
</dbReference>
<comment type="function">
    <text evidence="6">Catalyzes the hydrolysis of ATP coupled with the transport of calcium.</text>
</comment>
<evidence type="ECO:0000256" key="2">
    <source>
        <dbReference type="ARBA" id="ARBA00022723"/>
    </source>
</evidence>
<dbReference type="Proteomes" id="UP001652623">
    <property type="component" value="Chromosome 3"/>
</dbReference>
<organism evidence="10 11">
    <name type="scientific">Ziziphus jujuba</name>
    <name type="common">Chinese jujube</name>
    <name type="synonym">Ziziphus sativa</name>
    <dbReference type="NCBI Taxonomy" id="326968"/>
    <lineage>
        <taxon>Eukaryota</taxon>
        <taxon>Viridiplantae</taxon>
        <taxon>Streptophyta</taxon>
        <taxon>Embryophyta</taxon>
        <taxon>Tracheophyta</taxon>
        <taxon>Spermatophyta</taxon>
        <taxon>Magnoliopsida</taxon>
        <taxon>eudicotyledons</taxon>
        <taxon>Gunneridae</taxon>
        <taxon>Pentapetalae</taxon>
        <taxon>rosids</taxon>
        <taxon>fabids</taxon>
        <taxon>Rosales</taxon>
        <taxon>Rhamnaceae</taxon>
        <taxon>Paliureae</taxon>
        <taxon>Ziziphus</taxon>
    </lineage>
</organism>
<evidence type="ECO:0000256" key="3">
    <source>
        <dbReference type="ARBA" id="ARBA00022837"/>
    </source>
</evidence>
<keyword evidence="2" id="KW-0479">Metal-binding</keyword>
<evidence type="ECO:0000256" key="5">
    <source>
        <dbReference type="ARBA" id="ARBA00023065"/>
    </source>
</evidence>
<dbReference type="PRINTS" id="PR00119">
    <property type="entry name" value="CATATPASE"/>
</dbReference>
<keyword evidence="6" id="KW-0109">Calcium transport</keyword>
<keyword evidence="3 6" id="KW-0106">Calcium</keyword>
<evidence type="ECO:0000256" key="1">
    <source>
        <dbReference type="ARBA" id="ARBA00022448"/>
    </source>
</evidence>
<feature type="transmembrane region" description="Helical" evidence="6">
    <location>
        <begin position="866"/>
        <end position="887"/>
    </location>
</feature>
<keyword evidence="10" id="KW-1185">Reference proteome</keyword>
<keyword evidence="6" id="KW-0812">Transmembrane</keyword>
<keyword evidence="6" id="KW-0067">ATP-binding</keyword>
<dbReference type="KEGG" id="zju:107413104"/>
<sequence>MDVKSIKVKHIEHKKIMKVVKEKDVERLNKQLKGIKGVAETLETDINNGILDDEKKIARRRKRFGSNAYKKPPPEGFLPSIWRPLQEFAILNNLVNILAALILFIAASAVGRYIPSARKSKLMMNGNKFEVLRGGRRRKISISEIVVGDVVCLKIGDKVPADGLFLKGHNLQVEDGEGGDNVHVVSETNPFLFSGSQVVDGYGCQMMVTSVGMKAKWCKTMREHSRDRKSEERIATVEKRLNRLIASIRKNLALPIALIGFVVVTIRYFTGTTKGIDGNQEFSDGHITHGGFFDSSVLKFLAAAFTTIVVAIPESLRLCVPLTIYYSKKRMVAGMEMVSDLSGWETMPFVTTICADKTGTLSMNQMKVDKFWAGRYSSENEAYFLNASNSFKKLLEEGIALNTSVRNGTPTDKAVISWAVHELDIDMEVRSRCTVLKYVVFDSENIQSGVLIKRVADNTVHVHWKGEAEAILAMCSSYYDSSGTTNELVDTQRAEFRQIIQGMKESSLHCIAFAHNNVVTGDDQGGQQETLKEDGLVLLALVGVKDPRGPELNEAVKDCRNAGVDVKMFTSDDLSSAIDIARQCGILGPDRDNNTVVMKGEEFRSYSQRERMEKVDNMEVMASSSPDDKLLMVKTLKKQGHIVAVCGNTTNGDALAMLEADVGISMGIQGRGNTDDVHVSSEKISDIVILDGNFATVPKVLRSSLGIYNNIQRFIQFQLTLNLATLAVFFISVVSAGEIPLNTTQVLWLNLVINTLASLALAVDQMPPDKELIRFRRPQQLKGRREKVPPLISNTMWRNILGQVLYQIAVVLVLLFQAKSFFGVQGIAERNSLIFNAFMLCQVFNEFNARSLGGIKSVFKGIHRDISFLILVAITICVQIAFGELFLYNDSDYFVRLGGWQWCMCFGFSGISWPIDWGVKYVPVPEEPHMDEEGRVFYVVETRAQPGNVLVERRVEPGNNR</sequence>
<dbReference type="PRINTS" id="PR00121">
    <property type="entry name" value="NAKATPASE"/>
</dbReference>
<dbReference type="GO" id="GO:0005524">
    <property type="term" value="F:ATP binding"/>
    <property type="evidence" value="ECO:0007669"/>
    <property type="project" value="UniProtKB-KW"/>
</dbReference>
<feature type="transmembrane region" description="Helical" evidence="6">
    <location>
        <begin position="719"/>
        <end position="741"/>
    </location>
</feature>
<dbReference type="Gene3D" id="1.20.1110.10">
    <property type="entry name" value="Calcium-transporting ATPase, transmembrane domain"/>
    <property type="match status" value="2"/>
</dbReference>
<dbReference type="SUPFAM" id="SSF81653">
    <property type="entry name" value="Calcium ATPase, transduction domain A"/>
    <property type="match status" value="1"/>
</dbReference>
<evidence type="ECO:0000313" key="11">
    <source>
        <dbReference type="RefSeq" id="XP_015876460.3"/>
    </source>
</evidence>
<dbReference type="GO" id="GO:0005388">
    <property type="term" value="F:P-type calcium transporter activity"/>
    <property type="evidence" value="ECO:0007669"/>
    <property type="project" value="UniProtKB-EC"/>
</dbReference>
<feature type="domain" description="P-type ATPase A" evidence="7">
    <location>
        <begin position="127"/>
        <end position="218"/>
    </location>
</feature>
<dbReference type="InterPro" id="IPR006068">
    <property type="entry name" value="ATPase_P-typ_cation-transptr_C"/>
</dbReference>
<evidence type="ECO:0000313" key="10">
    <source>
        <dbReference type="Proteomes" id="UP001652623"/>
    </source>
</evidence>
<dbReference type="EC" id="7.2.2.10" evidence="6"/>
<dbReference type="RefSeq" id="XP_060671410.1">
    <property type="nucleotide sequence ID" value="XM_060815427.1"/>
</dbReference>
<feature type="transmembrane region" description="Helical" evidence="6">
    <location>
        <begin position="94"/>
        <end position="114"/>
    </location>
</feature>
<dbReference type="GO" id="GO:0005886">
    <property type="term" value="C:plasma membrane"/>
    <property type="evidence" value="ECO:0007669"/>
    <property type="project" value="TreeGrafter"/>
</dbReference>
<evidence type="ECO:0000256" key="4">
    <source>
        <dbReference type="ARBA" id="ARBA00022842"/>
    </source>
</evidence>
<comment type="subcellular location">
    <subcellularLocation>
        <location evidence="6">Membrane</location>
        <topology evidence="6">Multi-pass membrane protein</topology>
    </subcellularLocation>
</comment>
<dbReference type="InterPro" id="IPR006408">
    <property type="entry name" value="P-type_ATPase_IIB"/>
</dbReference>
<dbReference type="NCBIfam" id="TIGR01517">
    <property type="entry name" value="ATPase-IIB_Ca"/>
    <property type="match status" value="1"/>
</dbReference>
<dbReference type="InterPro" id="IPR008250">
    <property type="entry name" value="ATPase_P-typ_transduc_dom_A_sf"/>
</dbReference>
<protein>
    <recommendedName>
        <fullName evidence="6">Calcium-transporting ATPase</fullName>
        <ecNumber evidence="6">7.2.2.10</ecNumber>
    </recommendedName>
</protein>
<name>A0A6P3ZMD9_ZIZJJ</name>
<feature type="domain" description="Cation-transporting P-type ATPase C-terminal" evidence="8">
    <location>
        <begin position="739"/>
        <end position="922"/>
    </location>
</feature>
<feature type="transmembrane region" description="Helical" evidence="6">
    <location>
        <begin position="804"/>
        <end position="822"/>
    </location>
</feature>
<dbReference type="GeneID" id="107413104"/>
<keyword evidence="5 6" id="KW-0406">Ion transport</keyword>
<evidence type="ECO:0000259" key="7">
    <source>
        <dbReference type="Pfam" id="PF00122"/>
    </source>
</evidence>
<dbReference type="SUPFAM" id="SSF56784">
    <property type="entry name" value="HAD-like"/>
    <property type="match status" value="1"/>
</dbReference>
<evidence type="ECO:0000313" key="12">
    <source>
        <dbReference type="RefSeq" id="XP_060671410.1"/>
    </source>
</evidence>
<keyword evidence="6" id="KW-0472">Membrane</keyword>
<comment type="similarity">
    <text evidence="6">Belongs to the cation transport ATPase (P-type) (TC 3.A.3) family. Type IIB subfamily.</text>
</comment>
<keyword evidence="6" id="KW-1133">Transmembrane helix</keyword>
<dbReference type="Pfam" id="PF13246">
    <property type="entry name" value="Cation_ATPase"/>
    <property type="match status" value="1"/>
</dbReference>
<accession>A0A6P3ZMD9</accession>
<evidence type="ECO:0000259" key="9">
    <source>
        <dbReference type="Pfam" id="PF00690"/>
    </source>
</evidence>
<dbReference type="PANTHER" id="PTHR24093">
    <property type="entry name" value="CATION TRANSPORTING ATPASE"/>
    <property type="match status" value="1"/>
</dbReference>
<proteinExistence type="inferred from homology"/>
<dbReference type="InParanoid" id="A0A6P3ZMD9"/>
<dbReference type="Pfam" id="PF00690">
    <property type="entry name" value="Cation_ATPase_N"/>
    <property type="match status" value="1"/>
</dbReference>
<evidence type="ECO:0000256" key="6">
    <source>
        <dbReference type="RuleBase" id="RU361146"/>
    </source>
</evidence>
<reference evidence="11 12" key="1">
    <citation type="submission" date="2025-05" db="UniProtKB">
        <authorList>
            <consortium name="RefSeq"/>
        </authorList>
    </citation>
    <scope>IDENTIFICATION</scope>
    <source>
        <tissue evidence="11 12">Seedling</tissue>
    </source>
</reference>
<comment type="caution">
    <text evidence="6">Lacks conserved residue(s) required for the propagation of feature annotation.</text>
</comment>